<sequence>MSTKLQQYQSRQWMFYPENFVDSATRHHTWNAKRAHRMHPTTFSTGKGGNSRRNGPGSVDSIGASLKAHRKVGGVYHRGGRAQTRQTWQTPQVS</sequence>
<accession>A0A086JUW4</accession>
<feature type="compositionally biased region" description="Polar residues" evidence="1">
    <location>
        <begin position="83"/>
        <end position="94"/>
    </location>
</feature>
<gene>
    <name evidence="2" type="ORF">TGP89_223045</name>
</gene>
<proteinExistence type="predicted"/>
<dbReference type="AlphaFoldDB" id="A0A086JUW4"/>
<dbReference type="EMBL" id="AEYI02001564">
    <property type="protein sequence ID" value="KFG35932.1"/>
    <property type="molecule type" value="Genomic_DNA"/>
</dbReference>
<evidence type="ECO:0000256" key="1">
    <source>
        <dbReference type="SAM" id="MobiDB-lite"/>
    </source>
</evidence>
<protein>
    <submittedName>
        <fullName evidence="2">Uncharacterized protein</fullName>
    </submittedName>
</protein>
<evidence type="ECO:0000313" key="3">
    <source>
        <dbReference type="Proteomes" id="UP000028828"/>
    </source>
</evidence>
<name>A0A086JUW4_TOXGO</name>
<reference evidence="2 3" key="1">
    <citation type="submission" date="2014-03" db="EMBL/GenBank/DDBJ databases">
        <authorList>
            <person name="Sibley D."/>
            <person name="Venepally P."/>
            <person name="Karamycheva S."/>
            <person name="Hadjithomas M."/>
            <person name="Khan A."/>
            <person name="Brunk B."/>
            <person name="Roos D."/>
            <person name="Caler E."/>
            <person name="Lorenzi H."/>
        </authorList>
    </citation>
    <scope>NUCLEOTIDE SEQUENCE [LARGE SCALE GENOMIC DNA]</scope>
    <source>
        <strain evidence="3">p89</strain>
    </source>
</reference>
<dbReference type="VEuPathDB" id="ToxoDB:TGP89_223045"/>
<organism evidence="2 3">
    <name type="scientific">Toxoplasma gondii p89</name>
    <dbReference type="NCBI Taxonomy" id="943119"/>
    <lineage>
        <taxon>Eukaryota</taxon>
        <taxon>Sar</taxon>
        <taxon>Alveolata</taxon>
        <taxon>Apicomplexa</taxon>
        <taxon>Conoidasida</taxon>
        <taxon>Coccidia</taxon>
        <taxon>Eucoccidiorida</taxon>
        <taxon>Eimeriorina</taxon>
        <taxon>Sarcocystidae</taxon>
        <taxon>Toxoplasma</taxon>
    </lineage>
</organism>
<dbReference type="Proteomes" id="UP000028828">
    <property type="component" value="Unassembled WGS sequence"/>
</dbReference>
<comment type="caution">
    <text evidence="2">The sequence shown here is derived from an EMBL/GenBank/DDBJ whole genome shotgun (WGS) entry which is preliminary data.</text>
</comment>
<evidence type="ECO:0000313" key="2">
    <source>
        <dbReference type="EMBL" id="KFG35932.1"/>
    </source>
</evidence>
<feature type="region of interest" description="Disordered" evidence="1">
    <location>
        <begin position="75"/>
        <end position="94"/>
    </location>
</feature>
<feature type="region of interest" description="Disordered" evidence="1">
    <location>
        <begin position="31"/>
        <end position="64"/>
    </location>
</feature>